<comment type="caution">
    <text evidence="4">The sequence shown here is derived from an EMBL/GenBank/DDBJ whole genome shotgun (WGS) entry which is preliminary data.</text>
</comment>
<dbReference type="Gene3D" id="3.40.50.2300">
    <property type="match status" value="1"/>
</dbReference>
<evidence type="ECO:0000256" key="2">
    <source>
        <dbReference type="PROSITE-ProRule" id="PRU00169"/>
    </source>
</evidence>
<keyword evidence="1" id="KW-0238">DNA-binding</keyword>
<dbReference type="RefSeq" id="WP_305108884.1">
    <property type="nucleotide sequence ID" value="NZ_JAUTWS010000154.1"/>
</dbReference>
<dbReference type="InterPro" id="IPR011006">
    <property type="entry name" value="CheY-like_superfamily"/>
</dbReference>
<organism evidence="4 5">
    <name type="scientific">Paracraurococcus lichenis</name>
    <dbReference type="NCBI Taxonomy" id="3064888"/>
    <lineage>
        <taxon>Bacteria</taxon>
        <taxon>Pseudomonadati</taxon>
        <taxon>Pseudomonadota</taxon>
        <taxon>Alphaproteobacteria</taxon>
        <taxon>Acetobacterales</taxon>
        <taxon>Roseomonadaceae</taxon>
        <taxon>Paracraurococcus</taxon>
    </lineage>
</organism>
<protein>
    <submittedName>
        <fullName evidence="4">Response regulator</fullName>
    </submittedName>
</protein>
<gene>
    <name evidence="4" type="ORF">Q7A36_37410</name>
</gene>
<dbReference type="PROSITE" id="PS50110">
    <property type="entry name" value="RESPONSE_REGULATORY"/>
    <property type="match status" value="1"/>
</dbReference>
<proteinExistence type="predicted"/>
<dbReference type="InterPro" id="IPR001789">
    <property type="entry name" value="Sig_transdc_resp-reg_receiver"/>
</dbReference>
<keyword evidence="5" id="KW-1185">Reference proteome</keyword>
<dbReference type="InterPro" id="IPR039420">
    <property type="entry name" value="WalR-like"/>
</dbReference>
<dbReference type="SMART" id="SM00448">
    <property type="entry name" value="REC"/>
    <property type="match status" value="1"/>
</dbReference>
<dbReference type="Proteomes" id="UP001243009">
    <property type="component" value="Unassembled WGS sequence"/>
</dbReference>
<dbReference type="PANTHER" id="PTHR48111">
    <property type="entry name" value="REGULATOR OF RPOS"/>
    <property type="match status" value="1"/>
</dbReference>
<dbReference type="SUPFAM" id="SSF52172">
    <property type="entry name" value="CheY-like"/>
    <property type="match status" value="1"/>
</dbReference>
<evidence type="ECO:0000313" key="4">
    <source>
        <dbReference type="EMBL" id="MDO9714040.1"/>
    </source>
</evidence>
<evidence type="ECO:0000256" key="1">
    <source>
        <dbReference type="ARBA" id="ARBA00023125"/>
    </source>
</evidence>
<feature type="modified residue" description="4-aspartylphosphate" evidence="2">
    <location>
        <position position="78"/>
    </location>
</feature>
<feature type="domain" description="Response regulatory" evidence="3">
    <location>
        <begin position="26"/>
        <end position="138"/>
    </location>
</feature>
<keyword evidence="2" id="KW-0597">Phosphoprotein</keyword>
<evidence type="ECO:0000259" key="3">
    <source>
        <dbReference type="PROSITE" id="PS50110"/>
    </source>
</evidence>
<name>A0ABT9ECV2_9PROT</name>
<dbReference type="Pfam" id="PF00072">
    <property type="entry name" value="Response_reg"/>
    <property type="match status" value="1"/>
</dbReference>
<accession>A0ABT9ECV2</accession>
<reference evidence="4 5" key="1">
    <citation type="submission" date="2023-08" db="EMBL/GenBank/DDBJ databases">
        <title>The draft genome sequence of Paracraurococcus sp. LOR1-02.</title>
        <authorList>
            <person name="Kingkaew E."/>
            <person name="Tanasupawat S."/>
        </authorList>
    </citation>
    <scope>NUCLEOTIDE SEQUENCE [LARGE SCALE GENOMIC DNA]</scope>
    <source>
        <strain evidence="4 5">LOR1-02</strain>
    </source>
</reference>
<evidence type="ECO:0000313" key="5">
    <source>
        <dbReference type="Proteomes" id="UP001243009"/>
    </source>
</evidence>
<sequence length="160" mass="16752">MFDRNRLMAMITMAAEMGGRGSGPLRVLVIEDEALVALEIESLLTAAGHVVVGVAEDRVSAAELTRRTEPRPDLALVDMRLANGASGLEVAADFAALGIAVLFVTGNCPADRGQGLAVGCLHKPFTEGELLASVAAAEAVLRKRPLPRRLPSGLHLYGNG</sequence>
<dbReference type="PANTHER" id="PTHR48111:SF38">
    <property type="entry name" value="TWO-COMPONENT RESPONSE REGULATOR"/>
    <property type="match status" value="1"/>
</dbReference>
<dbReference type="EMBL" id="JAUTWS010000154">
    <property type="protein sequence ID" value="MDO9714040.1"/>
    <property type="molecule type" value="Genomic_DNA"/>
</dbReference>